<gene>
    <name evidence="2" type="ORF">CXB51_008995</name>
</gene>
<keyword evidence="3" id="KW-1185">Reference proteome</keyword>
<dbReference type="InterPro" id="IPR013103">
    <property type="entry name" value="RVT_2"/>
</dbReference>
<dbReference type="Gene3D" id="3.30.420.10">
    <property type="entry name" value="Ribonuclease H-like superfamily/Ribonuclease H"/>
    <property type="match status" value="1"/>
</dbReference>
<dbReference type="InterPro" id="IPR036397">
    <property type="entry name" value="RNaseH_sf"/>
</dbReference>
<dbReference type="GO" id="GO:0015074">
    <property type="term" value="P:DNA integration"/>
    <property type="evidence" value="ECO:0007669"/>
    <property type="project" value="InterPro"/>
</dbReference>
<dbReference type="InterPro" id="IPR001584">
    <property type="entry name" value="Integrase_cat-core"/>
</dbReference>
<comment type="caution">
    <text evidence="2">The sequence shown here is derived from an EMBL/GenBank/DDBJ whole genome shotgun (WGS) entry which is preliminary data.</text>
</comment>
<feature type="domain" description="Integrase catalytic" evidence="1">
    <location>
        <begin position="1"/>
        <end position="139"/>
    </location>
</feature>
<evidence type="ECO:0000313" key="3">
    <source>
        <dbReference type="Proteomes" id="UP000701853"/>
    </source>
</evidence>
<name>A0A8J5YU43_9ROSI</name>
<dbReference type="GO" id="GO:0003676">
    <property type="term" value="F:nucleic acid binding"/>
    <property type="evidence" value="ECO:0007669"/>
    <property type="project" value="InterPro"/>
</dbReference>
<dbReference type="PROSITE" id="PS50994">
    <property type="entry name" value="INTEGRASE"/>
    <property type="match status" value="1"/>
</dbReference>
<dbReference type="Pfam" id="PF07727">
    <property type="entry name" value="RVT_2"/>
    <property type="match status" value="2"/>
</dbReference>
<dbReference type="InterPro" id="IPR043502">
    <property type="entry name" value="DNA/RNA_pol_sf"/>
</dbReference>
<dbReference type="AlphaFoldDB" id="A0A8J5YU43"/>
<accession>A0A8J5YU43</accession>
<dbReference type="SUPFAM" id="SSF56672">
    <property type="entry name" value="DNA/RNA polymerases"/>
    <property type="match status" value="1"/>
</dbReference>
<dbReference type="Proteomes" id="UP000701853">
    <property type="component" value="Chromosome 4"/>
</dbReference>
<proteinExistence type="predicted"/>
<sequence length="809" mass="92012">MVLIDASSRWSHVSLLSTRNLAFVRLLAQLIRLRAHFPDFPIKTIRLDNAGEFTSQSFNNYCMSIGISVEHPVAHVHTQNGLADSLIKQLQLIARPLLMKSKLPITAWGHAILHAAALIRIRPTSYHKVSPLQIVHGQELNISHLRIFGCAVYVPIAPPHRTKMGPQRRLVIYVGFESLSIIKYLEPSTGNLFTARFADCHFDESIFPTLGGEIKQLDKKISWKELSLAHHDPRTNQSVNAPIKLDVPKGQNLVAIESNTRLKRGRPIGSKDKNPRKKKGAKINDGKIKEKMIIQGSPEETIDMNGRIVSEENQVPDNEEISIDYVMSEDYEPKSIEECKQRDDWPKWKEAIENELKSLAKREVFGPIVRIPTGVKPVGYKWVFVHKRNEKSEIVRYKARLVAQGFSQRPGIDYEETYSPVVDATTFRFLISLAIREGLDLRLMDVVTAYLYGPLDTNIYMKLPEGFKLPEAVSSVYVDDLNIIGTPEEIQKTVEYLKKEFEMKELGRTKFCLGLQIEQLKEGILVHQSTYIEKVLKRFYMDKAHPITTPMVVRSLDLSKDPFRPREDSEDFLGPEVSYLSAIGALMYLASHTRPDISFSINLLARFSSCPTRRHWTGVKQIFCYLQGTKNMGLFFPNKFKTELIGFADAGFMSDPHNGKSQTGYVFTYGGTAISWRSMKQTIAATSSNHAEILAIHEASRECVWLRSMIQYIRNNCGLSSGKEATTVLFENNTACIDQLDSGYIKSDRTKHIAPKFFFTHDLQKIKEIKVKQISSSENLADLFTKVLPTSVFQKLVYYIGMRHLRDLK</sequence>
<reference evidence="2 3" key="1">
    <citation type="journal article" date="2021" name="bioRxiv">
        <title>The Gossypium anomalum genome as a resource for cotton improvement and evolutionary analysis of hybrid incompatibility.</title>
        <authorList>
            <person name="Grover C.E."/>
            <person name="Yuan D."/>
            <person name="Arick M.A."/>
            <person name="Miller E.R."/>
            <person name="Hu G."/>
            <person name="Peterson D.G."/>
            <person name="Wendel J.F."/>
            <person name="Udall J.A."/>
        </authorList>
    </citation>
    <scope>NUCLEOTIDE SEQUENCE [LARGE SCALE GENOMIC DNA]</scope>
    <source>
        <strain evidence="2">JFW-Udall</strain>
        <tissue evidence="2">Leaf</tissue>
    </source>
</reference>
<organism evidence="2 3">
    <name type="scientific">Gossypium anomalum</name>
    <dbReference type="NCBI Taxonomy" id="47600"/>
    <lineage>
        <taxon>Eukaryota</taxon>
        <taxon>Viridiplantae</taxon>
        <taxon>Streptophyta</taxon>
        <taxon>Embryophyta</taxon>
        <taxon>Tracheophyta</taxon>
        <taxon>Spermatophyta</taxon>
        <taxon>Magnoliopsida</taxon>
        <taxon>eudicotyledons</taxon>
        <taxon>Gunneridae</taxon>
        <taxon>Pentapetalae</taxon>
        <taxon>rosids</taxon>
        <taxon>malvids</taxon>
        <taxon>Malvales</taxon>
        <taxon>Malvaceae</taxon>
        <taxon>Malvoideae</taxon>
        <taxon>Gossypium</taxon>
    </lineage>
</organism>
<evidence type="ECO:0000259" key="1">
    <source>
        <dbReference type="PROSITE" id="PS50994"/>
    </source>
</evidence>
<dbReference type="PANTHER" id="PTHR11439">
    <property type="entry name" value="GAG-POL-RELATED RETROTRANSPOSON"/>
    <property type="match status" value="1"/>
</dbReference>
<dbReference type="OrthoDB" id="1712839at2759"/>
<evidence type="ECO:0000313" key="2">
    <source>
        <dbReference type="EMBL" id="KAG8496413.1"/>
    </source>
</evidence>
<dbReference type="SUPFAM" id="SSF53098">
    <property type="entry name" value="Ribonuclease H-like"/>
    <property type="match status" value="1"/>
</dbReference>
<dbReference type="EMBL" id="JAHUZN010000004">
    <property type="protein sequence ID" value="KAG8496413.1"/>
    <property type="molecule type" value="Genomic_DNA"/>
</dbReference>
<dbReference type="InterPro" id="IPR012337">
    <property type="entry name" value="RNaseH-like_sf"/>
</dbReference>
<dbReference type="CDD" id="cd09272">
    <property type="entry name" value="RNase_HI_RT_Ty1"/>
    <property type="match status" value="1"/>
</dbReference>
<protein>
    <recommendedName>
        <fullName evidence="1">Integrase catalytic domain-containing protein</fullName>
    </recommendedName>
</protein>
<dbReference type="PANTHER" id="PTHR11439:SF486">
    <property type="entry name" value="RLK (RECEPTOR-LIKE KINASE) PROTEIN, PUTATIVE-RELATED"/>
    <property type="match status" value="1"/>
</dbReference>